<feature type="transmembrane region" description="Helical" evidence="7">
    <location>
        <begin position="209"/>
        <end position="229"/>
    </location>
</feature>
<dbReference type="STRING" id="3750.A0A498HZS1"/>
<evidence type="ECO:0000256" key="2">
    <source>
        <dbReference type="ARBA" id="ARBA00022723"/>
    </source>
</evidence>
<dbReference type="PANTHER" id="PTHR33021:SF522">
    <property type="entry name" value="PHYTOCYANIN DOMAIN-CONTAINING PROTEIN"/>
    <property type="match status" value="1"/>
</dbReference>
<keyword evidence="7" id="KW-1133">Transmembrane helix</keyword>
<evidence type="ECO:0000313" key="9">
    <source>
        <dbReference type="EMBL" id="RXH74423.1"/>
    </source>
</evidence>
<evidence type="ECO:0000256" key="7">
    <source>
        <dbReference type="SAM" id="Phobius"/>
    </source>
</evidence>
<keyword evidence="10" id="KW-1185">Reference proteome</keyword>
<keyword evidence="3" id="KW-0249">Electron transport</keyword>
<evidence type="ECO:0000256" key="5">
    <source>
        <dbReference type="ARBA" id="ARBA00023180"/>
    </source>
</evidence>
<dbReference type="GO" id="GO:0009055">
    <property type="term" value="F:electron transfer activity"/>
    <property type="evidence" value="ECO:0007669"/>
    <property type="project" value="InterPro"/>
</dbReference>
<keyword evidence="2" id="KW-0479">Metal-binding</keyword>
<dbReference type="EMBL" id="RDQH01000341">
    <property type="protein sequence ID" value="RXH74423.1"/>
    <property type="molecule type" value="Genomic_DNA"/>
</dbReference>
<evidence type="ECO:0000256" key="6">
    <source>
        <dbReference type="SAM" id="MobiDB-lite"/>
    </source>
</evidence>
<evidence type="ECO:0000256" key="1">
    <source>
        <dbReference type="ARBA" id="ARBA00022448"/>
    </source>
</evidence>
<evidence type="ECO:0000313" key="10">
    <source>
        <dbReference type="Proteomes" id="UP000290289"/>
    </source>
</evidence>
<keyword evidence="5" id="KW-0325">Glycoprotein</keyword>
<dbReference type="Gene3D" id="2.60.40.420">
    <property type="entry name" value="Cupredoxins - blue copper proteins"/>
    <property type="match status" value="1"/>
</dbReference>
<proteinExistence type="predicted"/>
<feature type="region of interest" description="Disordered" evidence="6">
    <location>
        <begin position="1"/>
        <end position="21"/>
    </location>
</feature>
<name>A0A498HZS1_MALDO</name>
<accession>A0A498HZS1</accession>
<dbReference type="FunFam" id="2.60.40.420:FF:000003">
    <property type="entry name" value="Blue copper"/>
    <property type="match status" value="1"/>
</dbReference>
<dbReference type="SUPFAM" id="SSF49503">
    <property type="entry name" value="Cupredoxins"/>
    <property type="match status" value="1"/>
</dbReference>
<feature type="domain" description="Phytocyanin" evidence="8">
    <location>
        <begin position="92"/>
        <end position="195"/>
    </location>
</feature>
<comment type="caution">
    <text evidence="9">The sequence shown here is derived from an EMBL/GenBank/DDBJ whole genome shotgun (WGS) entry which is preliminary data.</text>
</comment>
<evidence type="ECO:0000256" key="3">
    <source>
        <dbReference type="ARBA" id="ARBA00022982"/>
    </source>
</evidence>
<keyword evidence="7" id="KW-0812">Transmembrane</keyword>
<organism evidence="9 10">
    <name type="scientific">Malus domestica</name>
    <name type="common">Apple</name>
    <name type="synonym">Pyrus malus</name>
    <dbReference type="NCBI Taxonomy" id="3750"/>
    <lineage>
        <taxon>Eukaryota</taxon>
        <taxon>Viridiplantae</taxon>
        <taxon>Streptophyta</taxon>
        <taxon>Embryophyta</taxon>
        <taxon>Tracheophyta</taxon>
        <taxon>Spermatophyta</taxon>
        <taxon>Magnoliopsida</taxon>
        <taxon>eudicotyledons</taxon>
        <taxon>Gunneridae</taxon>
        <taxon>Pentapetalae</taxon>
        <taxon>rosids</taxon>
        <taxon>fabids</taxon>
        <taxon>Rosales</taxon>
        <taxon>Rosaceae</taxon>
        <taxon>Amygdaloideae</taxon>
        <taxon>Maleae</taxon>
        <taxon>Malus</taxon>
    </lineage>
</organism>
<gene>
    <name evidence="9" type="ORF">DVH24_029144</name>
</gene>
<dbReference type="InterPro" id="IPR039391">
    <property type="entry name" value="Phytocyanin-like"/>
</dbReference>
<dbReference type="InterPro" id="IPR008972">
    <property type="entry name" value="Cupredoxin"/>
</dbReference>
<sequence>MNNFRMWKNVESSSSSADNSVDQIGSIVSSSYEHSTEERDFETMPSALNGGLNEIERDHGDALPFNKSPSELESKFAPWSKTVALFNGATADTYTVGDDLEWTIPPAGSIAYTTWANTKRFQNNDTIVFKWSGSHTVAEVSKADYDNCSNSNHLAFYDSSPASITLTSNVTRYFICTVGNHCSDLGQKVTIKISEDDDRWWDHNASSSLTVNIGALILSTAMAIFFYSFN</sequence>
<keyword evidence="7" id="KW-0472">Membrane</keyword>
<dbReference type="GO" id="GO:0046872">
    <property type="term" value="F:metal ion binding"/>
    <property type="evidence" value="ECO:0007669"/>
    <property type="project" value="UniProtKB-KW"/>
</dbReference>
<dbReference type="PANTHER" id="PTHR33021">
    <property type="entry name" value="BLUE COPPER PROTEIN"/>
    <property type="match status" value="1"/>
</dbReference>
<dbReference type="InterPro" id="IPR003245">
    <property type="entry name" value="Phytocyanin_dom"/>
</dbReference>
<protein>
    <recommendedName>
        <fullName evidence="8">Phytocyanin domain-containing protein</fullName>
    </recommendedName>
</protein>
<keyword evidence="4" id="KW-0186">Copper</keyword>
<dbReference type="PROSITE" id="PS51485">
    <property type="entry name" value="PHYTOCYANIN"/>
    <property type="match status" value="1"/>
</dbReference>
<dbReference type="AlphaFoldDB" id="A0A498HZS1"/>
<keyword evidence="1" id="KW-0813">Transport</keyword>
<reference evidence="9 10" key="1">
    <citation type="submission" date="2018-10" db="EMBL/GenBank/DDBJ databases">
        <title>A high-quality apple genome assembly.</title>
        <authorList>
            <person name="Hu J."/>
        </authorList>
    </citation>
    <scope>NUCLEOTIDE SEQUENCE [LARGE SCALE GENOMIC DNA]</scope>
    <source>
        <strain evidence="10">cv. HFTH1</strain>
        <tissue evidence="9">Young leaf</tissue>
    </source>
</reference>
<dbReference type="Pfam" id="PF02298">
    <property type="entry name" value="Cu_bind_like"/>
    <property type="match status" value="1"/>
</dbReference>
<evidence type="ECO:0000259" key="8">
    <source>
        <dbReference type="PROSITE" id="PS51485"/>
    </source>
</evidence>
<dbReference type="Proteomes" id="UP000290289">
    <property type="component" value="Chromosome 15"/>
</dbReference>
<dbReference type="GO" id="GO:0005886">
    <property type="term" value="C:plasma membrane"/>
    <property type="evidence" value="ECO:0007669"/>
    <property type="project" value="TreeGrafter"/>
</dbReference>
<evidence type="ECO:0000256" key="4">
    <source>
        <dbReference type="ARBA" id="ARBA00023008"/>
    </source>
</evidence>